<reference evidence="2 3" key="1">
    <citation type="journal article" date="2020" name="ISME J.">
        <title>Uncovering the hidden diversity of litter-decomposition mechanisms in mushroom-forming fungi.</title>
        <authorList>
            <person name="Floudas D."/>
            <person name="Bentzer J."/>
            <person name="Ahren D."/>
            <person name="Johansson T."/>
            <person name="Persson P."/>
            <person name="Tunlid A."/>
        </authorList>
    </citation>
    <scope>NUCLEOTIDE SEQUENCE [LARGE SCALE GENOMIC DNA]</scope>
    <source>
        <strain evidence="2 3">CBS 291.85</strain>
    </source>
</reference>
<dbReference type="Proteomes" id="UP000559256">
    <property type="component" value="Unassembled WGS sequence"/>
</dbReference>
<protein>
    <recommendedName>
        <fullName evidence="1">T-box domain-containing protein</fullName>
    </recommendedName>
</protein>
<gene>
    <name evidence="2" type="ORF">D9758_009346</name>
</gene>
<dbReference type="OrthoDB" id="2587968at2759"/>
<dbReference type="GO" id="GO:0003700">
    <property type="term" value="F:DNA-binding transcription factor activity"/>
    <property type="evidence" value="ECO:0007669"/>
    <property type="project" value="InterPro"/>
</dbReference>
<evidence type="ECO:0000313" key="2">
    <source>
        <dbReference type="EMBL" id="KAF5364782.1"/>
    </source>
</evidence>
<dbReference type="EMBL" id="JAACJM010000031">
    <property type="protein sequence ID" value="KAF5364782.1"/>
    <property type="molecule type" value="Genomic_DNA"/>
</dbReference>
<evidence type="ECO:0000313" key="3">
    <source>
        <dbReference type="Proteomes" id="UP000559256"/>
    </source>
</evidence>
<organism evidence="2 3">
    <name type="scientific">Tetrapyrgos nigripes</name>
    <dbReference type="NCBI Taxonomy" id="182062"/>
    <lineage>
        <taxon>Eukaryota</taxon>
        <taxon>Fungi</taxon>
        <taxon>Dikarya</taxon>
        <taxon>Basidiomycota</taxon>
        <taxon>Agaricomycotina</taxon>
        <taxon>Agaricomycetes</taxon>
        <taxon>Agaricomycetidae</taxon>
        <taxon>Agaricales</taxon>
        <taxon>Marasmiineae</taxon>
        <taxon>Marasmiaceae</taxon>
        <taxon>Tetrapyrgos</taxon>
    </lineage>
</organism>
<keyword evidence="3" id="KW-1185">Reference proteome</keyword>
<proteinExistence type="predicted"/>
<dbReference type="GO" id="GO:0045893">
    <property type="term" value="P:positive regulation of DNA-templated transcription"/>
    <property type="evidence" value="ECO:0007669"/>
    <property type="project" value="InterPro"/>
</dbReference>
<name>A0A8H5GH07_9AGAR</name>
<dbReference type="PROSITE" id="PS50252">
    <property type="entry name" value="TBOX_3"/>
    <property type="match status" value="1"/>
</dbReference>
<comment type="caution">
    <text evidence="2">The sequence shown here is derived from an EMBL/GenBank/DDBJ whole genome shotgun (WGS) entry which is preliminary data.</text>
</comment>
<evidence type="ECO:0000259" key="1">
    <source>
        <dbReference type="PROSITE" id="PS50252"/>
    </source>
</evidence>
<dbReference type="AlphaFoldDB" id="A0A8H5GH07"/>
<accession>A0A8H5GH07</accession>
<sequence>MSVSLWSRVGPQNTTAIREGLRMARKVFANEHLSATGLTTSELYQLMLKEKPVEEFRPYDVKKNVLGAHWKLSAPGSKKTVPPLPPHPEHPIRSMSFLKQQVLPIMEGNKEIRLATATRIPTIVVEDVREGQSKNKGKSKPAASVAAAEAPSPVLVRLWKPITQPIPKMQDPNFGKDLKPEGHEVGVGEDWGHLNKRRKRKRLVMVKKEYRFLATTRKQQAMEAFRKEREEYDALKDRQWQKRMEKDKLRWQRRQSRLGLL</sequence>
<feature type="domain" description="T-box" evidence="1">
    <location>
        <begin position="1"/>
        <end position="102"/>
    </location>
</feature>
<dbReference type="InterPro" id="IPR046360">
    <property type="entry name" value="T-box_DNA-bd"/>
</dbReference>